<dbReference type="PANTHER" id="PTHR43238">
    <property type="entry name" value="GDP-L-FUCOSE SYNTHASE"/>
    <property type="match status" value="1"/>
</dbReference>
<dbReference type="AlphaFoldDB" id="A0A6N4RAV4"/>
<feature type="domain" description="NAD-dependent epimerase/dehydratase" evidence="6">
    <location>
        <begin position="7"/>
        <end position="239"/>
    </location>
</feature>
<keyword evidence="2 5" id="KW-0521">NADP</keyword>
<dbReference type="Gene3D" id="3.40.50.720">
    <property type="entry name" value="NAD(P)-binding Rossmann-like Domain"/>
    <property type="match status" value="1"/>
</dbReference>
<feature type="active site" description="Proton donor/acceptor" evidence="5">
    <location>
        <position position="137"/>
    </location>
</feature>
<dbReference type="GO" id="GO:0042351">
    <property type="term" value="P:'de novo' GDP-L-fucose biosynthetic process"/>
    <property type="evidence" value="ECO:0007669"/>
    <property type="project" value="UniProtKB-UniRule"/>
</dbReference>
<evidence type="ECO:0000256" key="5">
    <source>
        <dbReference type="HAMAP-Rule" id="MF_00956"/>
    </source>
</evidence>
<feature type="binding site" evidence="5">
    <location>
        <position position="180"/>
    </location>
    <ligand>
        <name>NADP(+)</name>
        <dbReference type="ChEBI" id="CHEBI:58349"/>
    </ligand>
</feature>
<name>A0A6N4RAV4_BLAVI</name>
<feature type="binding site" evidence="5">
    <location>
        <position position="271"/>
    </location>
    <ligand>
        <name>substrate</name>
    </ligand>
</feature>
<dbReference type="GO" id="GO:0050577">
    <property type="term" value="F:GDP-L-fucose synthase activity"/>
    <property type="evidence" value="ECO:0007669"/>
    <property type="project" value="UniProtKB-UniRule"/>
</dbReference>
<dbReference type="UniPathway" id="UPA00128">
    <property type="reaction ID" value="UER00191"/>
</dbReference>
<comment type="similarity">
    <text evidence="1 5">Belongs to the NAD(P)-dependent epimerase/dehydratase family. Fucose synthase subfamily.</text>
</comment>
<feature type="binding site" evidence="5">
    <location>
        <begin position="106"/>
        <end position="109"/>
    </location>
    <ligand>
        <name>NADP(+)</name>
        <dbReference type="ChEBI" id="CHEBI:58349"/>
    </ligand>
</feature>
<feature type="site" description="Important for catalytic activity" evidence="5">
    <location>
        <position position="108"/>
    </location>
</feature>
<comment type="pathway">
    <text evidence="5">Nucleotide-sugar biosynthesis; GDP-L-fucose biosynthesis via de novo pathway; GDP-L-fucose from GDP-alpha-D-mannose: step 2/2.</text>
</comment>
<dbReference type="Proteomes" id="UP000320948">
    <property type="component" value="Unassembled WGS sequence"/>
</dbReference>
<feature type="binding site" evidence="5">
    <location>
        <position position="188"/>
    </location>
    <ligand>
        <name>substrate</name>
    </ligand>
</feature>
<dbReference type="CDD" id="cd05239">
    <property type="entry name" value="GDP_FS_SDR_e"/>
    <property type="match status" value="1"/>
</dbReference>
<dbReference type="InterPro" id="IPR001509">
    <property type="entry name" value="Epimerase_deHydtase"/>
</dbReference>
<dbReference type="SUPFAM" id="SSF51735">
    <property type="entry name" value="NAD(P)-binding Rossmann-fold domains"/>
    <property type="match status" value="1"/>
</dbReference>
<keyword evidence="3 5" id="KW-0560">Oxidoreductase</keyword>
<feature type="binding site" evidence="5">
    <location>
        <position position="203"/>
    </location>
    <ligand>
        <name>substrate</name>
    </ligand>
</feature>
<comment type="catalytic activity">
    <reaction evidence="5">
        <text>GDP-beta-L-fucose + NADP(+) = GDP-4-dehydro-alpha-D-rhamnose + NADPH + H(+)</text>
        <dbReference type="Rhea" id="RHEA:18885"/>
        <dbReference type="ChEBI" id="CHEBI:15378"/>
        <dbReference type="ChEBI" id="CHEBI:57273"/>
        <dbReference type="ChEBI" id="CHEBI:57783"/>
        <dbReference type="ChEBI" id="CHEBI:57964"/>
        <dbReference type="ChEBI" id="CHEBI:58349"/>
        <dbReference type="EC" id="1.1.1.271"/>
    </reaction>
</comment>
<feature type="site" description="Important for catalytic activity" evidence="5">
    <location>
        <position position="110"/>
    </location>
</feature>
<feature type="binding site" evidence="5">
    <location>
        <begin position="11"/>
        <end position="17"/>
    </location>
    <ligand>
        <name>NADP(+)</name>
        <dbReference type="ChEBI" id="CHEBI:58349"/>
    </ligand>
</feature>
<dbReference type="Pfam" id="PF01370">
    <property type="entry name" value="Epimerase"/>
    <property type="match status" value="1"/>
</dbReference>
<protein>
    <recommendedName>
        <fullName evidence="5">GDP-L-fucose synthase</fullName>
        <ecNumber evidence="5">1.1.1.271</ecNumber>
    </recommendedName>
    <alternativeName>
        <fullName evidence="5">GDP-4-keto-6-deoxy-D-mannose-3,5-epimerase-4-reductase</fullName>
    </alternativeName>
</protein>
<evidence type="ECO:0000259" key="6">
    <source>
        <dbReference type="Pfam" id="PF01370"/>
    </source>
</evidence>
<evidence type="ECO:0000313" key="7">
    <source>
        <dbReference type="EMBL" id="TKW61175.1"/>
    </source>
</evidence>
<evidence type="ECO:0000256" key="4">
    <source>
        <dbReference type="ARBA" id="ARBA00023235"/>
    </source>
</evidence>
<evidence type="ECO:0000256" key="1">
    <source>
        <dbReference type="ARBA" id="ARBA00005959"/>
    </source>
</evidence>
<dbReference type="InterPro" id="IPR028614">
    <property type="entry name" value="GDP_fucose/colitose_synth"/>
</dbReference>
<keyword evidence="4 5" id="KW-0413">Isomerase</keyword>
<accession>A0A6N4RAV4</accession>
<dbReference type="GO" id="GO:0016853">
    <property type="term" value="F:isomerase activity"/>
    <property type="evidence" value="ECO:0007669"/>
    <property type="project" value="UniProtKB-KW"/>
</dbReference>
<evidence type="ECO:0000256" key="3">
    <source>
        <dbReference type="ARBA" id="ARBA00023002"/>
    </source>
</evidence>
<comment type="function">
    <text evidence="5">Catalyzes the two-step NADP-dependent conversion of GDP-4-dehydro-6-deoxy-D-mannose to GDP-fucose, involving an epimerase and a reductase reaction.</text>
</comment>
<dbReference type="EC" id="1.1.1.271" evidence="5"/>
<comment type="caution">
    <text evidence="7">The sequence shown here is derived from an EMBL/GenBank/DDBJ whole genome shotgun (WGS) entry which is preliminary data.</text>
</comment>
<keyword evidence="5" id="KW-0511">Multifunctional enzyme</keyword>
<dbReference type="EMBL" id="VAFM01000001">
    <property type="protein sequence ID" value="TKW61175.1"/>
    <property type="molecule type" value="Genomic_DNA"/>
</dbReference>
<feature type="binding site" evidence="5">
    <location>
        <begin position="164"/>
        <end position="167"/>
    </location>
    <ligand>
        <name>NADP(+)</name>
        <dbReference type="ChEBI" id="CHEBI:58349"/>
    </ligand>
</feature>
<proteinExistence type="inferred from homology"/>
<dbReference type="InterPro" id="IPR036291">
    <property type="entry name" value="NAD(P)-bd_dom_sf"/>
</dbReference>
<dbReference type="Gene3D" id="3.90.25.10">
    <property type="entry name" value="UDP-galactose 4-epimerase, domain 1"/>
    <property type="match status" value="1"/>
</dbReference>
<sequence length="309" mass="34335">MDKKAKIYVAGHRGLAGGAVLRELQSQGFENILTRTHAELDLTNQADTDNFFQKEQPEYVVLAAALVGGLFDNKNRPADFLATNLKIQTNTIDAAYRNGCKKFVFLGSSCIYPRIPDRLIKEEDILTAPLEETNKGYAVAKIAGTVMAHYYRQQYGFNAITVMPPNLIGPGDNFDPEKSHVAQGLMVRMHNAKKAGDKTFTVWGSGTPRREYLHSSDLAKAIVFLLANDTGEQSMFNIGTGHDHSIMELCSMIQKIVGYEGDITTDPSKPDGTPRKTMDTSKIFSLGWRPQISISEMLEKTYDDFLQSQ</sequence>
<organism evidence="7 8">
    <name type="scientific">Blastochloris viridis</name>
    <name type="common">Rhodopseudomonas viridis</name>
    <dbReference type="NCBI Taxonomy" id="1079"/>
    <lineage>
        <taxon>Bacteria</taxon>
        <taxon>Pseudomonadati</taxon>
        <taxon>Pseudomonadota</taxon>
        <taxon>Alphaproteobacteria</taxon>
        <taxon>Hyphomicrobiales</taxon>
        <taxon>Blastochloridaceae</taxon>
        <taxon>Blastochloris</taxon>
    </lineage>
</organism>
<dbReference type="GO" id="GO:0070401">
    <property type="term" value="F:NADP+ binding"/>
    <property type="evidence" value="ECO:0007669"/>
    <property type="project" value="UniProtKB-UniRule"/>
</dbReference>
<evidence type="ECO:0000256" key="2">
    <source>
        <dbReference type="ARBA" id="ARBA00022857"/>
    </source>
</evidence>
<dbReference type="PANTHER" id="PTHR43238:SF1">
    <property type="entry name" value="GDP-L-FUCOSE SYNTHASE"/>
    <property type="match status" value="1"/>
</dbReference>
<gene>
    <name evidence="5" type="primary">fcl</name>
    <name evidence="7" type="ORF">DI628_00665</name>
</gene>
<feature type="binding site" evidence="5">
    <location>
        <position position="141"/>
    </location>
    <ligand>
        <name>NADP(+)</name>
        <dbReference type="ChEBI" id="CHEBI:58349"/>
    </ligand>
</feature>
<dbReference type="HAMAP" id="MF_00956">
    <property type="entry name" value="GDP_fucose_synth"/>
    <property type="match status" value="1"/>
</dbReference>
<evidence type="ECO:0000313" key="8">
    <source>
        <dbReference type="Proteomes" id="UP000320948"/>
    </source>
</evidence>
<feature type="binding site" evidence="5">
    <location>
        <position position="210"/>
    </location>
    <ligand>
        <name>substrate</name>
    </ligand>
</feature>
<reference evidence="7 8" key="1">
    <citation type="journal article" date="2017" name="Nat. Commun.">
        <title>In situ click chemistry generation of cyclooxygenase-2 inhibitors.</title>
        <authorList>
            <person name="Bhardwaj A."/>
            <person name="Kaur J."/>
            <person name="Wuest M."/>
            <person name="Wuest F."/>
        </authorList>
    </citation>
    <scope>NUCLEOTIDE SEQUENCE [LARGE SCALE GENOMIC DNA]</scope>
    <source>
        <strain evidence="7">S2_018_000_R2_106</strain>
    </source>
</reference>